<dbReference type="PANTHER" id="PTHR10574">
    <property type="entry name" value="NETRIN/LAMININ-RELATED"/>
    <property type="match status" value="1"/>
</dbReference>
<keyword evidence="4" id="KW-1185">Reference proteome</keyword>
<dbReference type="InterPro" id="IPR050440">
    <property type="entry name" value="Laminin/Netrin_ECM"/>
</dbReference>
<sequence length="268" mass="29468">MLVKNGVAIWIDRRRLLLTLGIAPQADILELFRGSETIEYRKQIYDRIFPSLKVSMPCLAPTPTSQMSIPCLDLGYLMNGEAVSWDCDLPGGICNAKCGQCEWKPNVLGRRCEHRAAGTYGFGPAGYSLCECGSGGVFSGQLYAVREGSPVAANVDFGEEDPQLGLVAGKCYCKSNVDGPNCNRCKNGFWEMRGEDPDGCRPCCNLIGNYGNEGCDKVIGKCACKALVMREQCDHLLQELYGLSADDPNGCKPWQDFFYRPLLFRTAK</sequence>
<evidence type="ECO:0000259" key="3">
    <source>
        <dbReference type="PROSITE" id="PS01248"/>
    </source>
</evidence>
<dbReference type="PANTHER" id="PTHR10574:SF406">
    <property type="entry name" value="LAMININ SUBUNIT ALPHA 5"/>
    <property type="match status" value="1"/>
</dbReference>
<evidence type="ECO:0000313" key="4">
    <source>
        <dbReference type="Proteomes" id="UP000095281"/>
    </source>
</evidence>
<evidence type="ECO:0000256" key="2">
    <source>
        <dbReference type="ARBA" id="ARBA00023292"/>
    </source>
</evidence>
<feature type="domain" description="Laminin EGF-like" evidence="3">
    <location>
        <begin position="171"/>
        <end position="204"/>
    </location>
</feature>
<dbReference type="Gene3D" id="2.10.25.10">
    <property type="entry name" value="Laminin"/>
    <property type="match status" value="3"/>
</dbReference>
<accession>A0A1I8BVL3</accession>
<evidence type="ECO:0000256" key="1">
    <source>
        <dbReference type="ARBA" id="ARBA00023157"/>
    </source>
</evidence>
<dbReference type="AlphaFoldDB" id="A0A1I8BVL3"/>
<evidence type="ECO:0000313" key="5">
    <source>
        <dbReference type="WBParaSite" id="MhA1_Contig601.frz3.gene8"/>
    </source>
</evidence>
<dbReference type="WBParaSite" id="MhA1_Contig601.frz3.gene8">
    <property type="protein sequence ID" value="MhA1_Contig601.frz3.gene8"/>
    <property type="gene ID" value="MhA1_Contig601.frz3.gene8"/>
</dbReference>
<dbReference type="InterPro" id="IPR002049">
    <property type="entry name" value="LE_dom"/>
</dbReference>
<proteinExistence type="predicted"/>
<keyword evidence="1" id="KW-1015">Disulfide bond</keyword>
<dbReference type="SUPFAM" id="SSF57196">
    <property type="entry name" value="EGF/Laminin"/>
    <property type="match status" value="1"/>
</dbReference>
<dbReference type="GO" id="GO:0009888">
    <property type="term" value="P:tissue development"/>
    <property type="evidence" value="ECO:0007669"/>
    <property type="project" value="TreeGrafter"/>
</dbReference>
<dbReference type="GO" id="GO:0009887">
    <property type="term" value="P:animal organ morphogenesis"/>
    <property type="evidence" value="ECO:0007669"/>
    <property type="project" value="TreeGrafter"/>
</dbReference>
<reference evidence="5" key="1">
    <citation type="submission" date="2016-11" db="UniProtKB">
        <authorList>
            <consortium name="WormBaseParasite"/>
        </authorList>
    </citation>
    <scope>IDENTIFICATION</scope>
</reference>
<keyword evidence="2" id="KW-0424">Laminin EGF-like domain</keyword>
<dbReference type="PROSITE" id="PS01248">
    <property type="entry name" value="EGF_LAM_1"/>
    <property type="match status" value="1"/>
</dbReference>
<protein>
    <submittedName>
        <fullName evidence="5">Laminin EGF-like domain-containing protein</fullName>
    </submittedName>
</protein>
<dbReference type="Proteomes" id="UP000095281">
    <property type="component" value="Unplaced"/>
</dbReference>
<name>A0A1I8BVL3_MELHA</name>
<dbReference type="SMART" id="SM00180">
    <property type="entry name" value="EGF_Lam"/>
    <property type="match status" value="2"/>
</dbReference>
<dbReference type="CDD" id="cd00055">
    <property type="entry name" value="EGF_Lam"/>
    <property type="match status" value="2"/>
</dbReference>
<organism evidence="4 5">
    <name type="scientific">Meloidogyne hapla</name>
    <name type="common">Root-knot nematode worm</name>
    <dbReference type="NCBI Taxonomy" id="6305"/>
    <lineage>
        <taxon>Eukaryota</taxon>
        <taxon>Metazoa</taxon>
        <taxon>Ecdysozoa</taxon>
        <taxon>Nematoda</taxon>
        <taxon>Chromadorea</taxon>
        <taxon>Rhabditida</taxon>
        <taxon>Tylenchina</taxon>
        <taxon>Tylenchomorpha</taxon>
        <taxon>Tylenchoidea</taxon>
        <taxon>Meloidogynidae</taxon>
        <taxon>Meloidogyninae</taxon>
        <taxon>Meloidogyne</taxon>
    </lineage>
</organism>
<dbReference type="PRINTS" id="PR00011">
    <property type="entry name" value="EGFLAMININ"/>
</dbReference>
<dbReference type="Pfam" id="PF00053">
    <property type="entry name" value="EGF_laminin"/>
    <property type="match status" value="3"/>
</dbReference>